<comment type="caution">
    <text evidence="2">The sequence shown here is derived from an EMBL/GenBank/DDBJ whole genome shotgun (WGS) entry which is preliminary data.</text>
</comment>
<dbReference type="InterPro" id="IPR015421">
    <property type="entry name" value="PyrdxlP-dep_Trfase_major"/>
</dbReference>
<evidence type="ECO:0000313" key="3">
    <source>
        <dbReference type="Proteomes" id="UP000176186"/>
    </source>
</evidence>
<dbReference type="InterPro" id="IPR000653">
    <property type="entry name" value="DegT/StrS_aminotransferase"/>
</dbReference>
<evidence type="ECO:0000256" key="1">
    <source>
        <dbReference type="ARBA" id="ARBA00022898"/>
    </source>
</evidence>
<protein>
    <recommendedName>
        <fullName evidence="4">Erythromycin biosynthesis sensory transduction protein eryC1</fullName>
    </recommendedName>
</protein>
<dbReference type="GO" id="GO:0030170">
    <property type="term" value="F:pyridoxal phosphate binding"/>
    <property type="evidence" value="ECO:0007669"/>
    <property type="project" value="TreeGrafter"/>
</dbReference>
<organism evidence="2 3">
    <name type="scientific">Candidatus Gottesmanbacteria bacterium RIFOXYB1_FULL_47_11</name>
    <dbReference type="NCBI Taxonomy" id="1798401"/>
    <lineage>
        <taxon>Bacteria</taxon>
        <taxon>Candidatus Gottesmaniibacteriota</taxon>
    </lineage>
</organism>
<keyword evidence="1" id="KW-0663">Pyridoxal phosphate</keyword>
<evidence type="ECO:0008006" key="4">
    <source>
        <dbReference type="Google" id="ProtNLM"/>
    </source>
</evidence>
<dbReference type="SUPFAM" id="SSF53383">
    <property type="entry name" value="PLP-dependent transferases"/>
    <property type="match status" value="1"/>
</dbReference>
<dbReference type="AlphaFoldDB" id="A0A1F6BG94"/>
<dbReference type="Gene3D" id="3.40.640.10">
    <property type="entry name" value="Type I PLP-dependent aspartate aminotransferase-like (Major domain)"/>
    <property type="match status" value="1"/>
</dbReference>
<dbReference type="InterPro" id="IPR015424">
    <property type="entry name" value="PyrdxlP-dep_Trfase"/>
</dbReference>
<sequence>MIPFFSLARQYRALRRELTRAYQETCDAGVYILGKNVAAFEKEFAEYIGVAHAVGVASGTDALTLAVRALGLGKGDEVLVPANSYPTVFGVAQAGVSIRLVDCQEDGTVSPSDVVRRITPKVRAIVAVHLYGNHADVVGLKRVIPKRIRVIEDAAQYHKKNSGLAGDIGIYSFYPTKNLGALGDGGMVVTRSSGIASRVRGLRMYGEKIRYKSTEVSGVSRLDELQAAFLRIKLRHLDRWNNKRRDLAVRYIQKLGGVRGLS</sequence>
<dbReference type="Proteomes" id="UP000176186">
    <property type="component" value="Unassembled WGS sequence"/>
</dbReference>
<dbReference type="PANTHER" id="PTHR30244:SF36">
    <property type="entry name" value="3-OXO-GLUCOSE-6-PHOSPHATE:GLUTAMATE AMINOTRANSFERASE"/>
    <property type="match status" value="1"/>
</dbReference>
<accession>A0A1F6BG94</accession>
<gene>
    <name evidence="2" type="ORF">A2363_01680</name>
</gene>
<dbReference type="GO" id="GO:0008483">
    <property type="term" value="F:transaminase activity"/>
    <property type="evidence" value="ECO:0007669"/>
    <property type="project" value="TreeGrafter"/>
</dbReference>
<evidence type="ECO:0000313" key="2">
    <source>
        <dbReference type="EMBL" id="OGG35930.1"/>
    </source>
</evidence>
<dbReference type="STRING" id="1798401.A2363_01680"/>
<name>A0A1F6BG94_9BACT</name>
<dbReference type="Pfam" id="PF01041">
    <property type="entry name" value="DegT_DnrJ_EryC1"/>
    <property type="match status" value="1"/>
</dbReference>
<dbReference type="EMBL" id="MFKE01000003">
    <property type="protein sequence ID" value="OGG35930.1"/>
    <property type="molecule type" value="Genomic_DNA"/>
</dbReference>
<feature type="non-terminal residue" evidence="2">
    <location>
        <position position="262"/>
    </location>
</feature>
<proteinExistence type="predicted"/>
<reference evidence="2 3" key="1">
    <citation type="journal article" date="2016" name="Nat. Commun.">
        <title>Thousands of microbial genomes shed light on interconnected biogeochemical processes in an aquifer system.</title>
        <authorList>
            <person name="Anantharaman K."/>
            <person name="Brown C.T."/>
            <person name="Hug L.A."/>
            <person name="Sharon I."/>
            <person name="Castelle C.J."/>
            <person name="Probst A.J."/>
            <person name="Thomas B.C."/>
            <person name="Singh A."/>
            <person name="Wilkins M.J."/>
            <person name="Karaoz U."/>
            <person name="Brodie E.L."/>
            <person name="Williams K.H."/>
            <person name="Hubbard S.S."/>
            <person name="Banfield J.F."/>
        </authorList>
    </citation>
    <scope>NUCLEOTIDE SEQUENCE [LARGE SCALE GENOMIC DNA]</scope>
</reference>
<dbReference type="PANTHER" id="PTHR30244">
    <property type="entry name" value="TRANSAMINASE"/>
    <property type="match status" value="1"/>
</dbReference>
<dbReference type="GO" id="GO:0000271">
    <property type="term" value="P:polysaccharide biosynthetic process"/>
    <property type="evidence" value="ECO:0007669"/>
    <property type="project" value="TreeGrafter"/>
</dbReference>